<gene>
    <name evidence="20" type="ORF">Plil01_000464600</name>
</gene>
<dbReference type="PRINTS" id="PR00368">
    <property type="entry name" value="FADPNR"/>
</dbReference>
<dbReference type="GO" id="GO:0008734">
    <property type="term" value="F:L-aspartate oxidase activity"/>
    <property type="evidence" value="ECO:0007669"/>
    <property type="project" value="UniProtKB-EC"/>
</dbReference>
<dbReference type="PANTHER" id="PTHR42716:SF2">
    <property type="entry name" value="L-ASPARTATE OXIDASE, CHLOROPLASTIC"/>
    <property type="match status" value="1"/>
</dbReference>
<dbReference type="EMBL" id="BSXW01000189">
    <property type="protein sequence ID" value="GMF14270.1"/>
    <property type="molecule type" value="Genomic_DNA"/>
</dbReference>
<feature type="transmembrane region" description="Helical" evidence="18">
    <location>
        <begin position="938"/>
        <end position="955"/>
    </location>
</feature>
<evidence type="ECO:0000256" key="6">
    <source>
        <dbReference type="ARBA" id="ARBA00022630"/>
    </source>
</evidence>
<organism evidence="20 21">
    <name type="scientific">Phytophthora lilii</name>
    <dbReference type="NCBI Taxonomy" id="2077276"/>
    <lineage>
        <taxon>Eukaryota</taxon>
        <taxon>Sar</taxon>
        <taxon>Stramenopiles</taxon>
        <taxon>Oomycota</taxon>
        <taxon>Peronosporomycetes</taxon>
        <taxon>Peronosporales</taxon>
        <taxon>Peronosporaceae</taxon>
        <taxon>Phytophthora</taxon>
    </lineage>
</organism>
<evidence type="ECO:0000256" key="17">
    <source>
        <dbReference type="SAM" id="MobiDB-lite"/>
    </source>
</evidence>
<evidence type="ECO:0000259" key="19">
    <source>
        <dbReference type="Pfam" id="PF00890"/>
    </source>
</evidence>
<keyword evidence="8" id="KW-0328">Glycosyltransferase</keyword>
<evidence type="ECO:0000256" key="2">
    <source>
        <dbReference type="ARBA" id="ARBA00004477"/>
    </source>
</evidence>
<comment type="caution">
    <text evidence="20">The sequence shown here is derived from an EMBL/GenBank/DDBJ whole genome shotgun (WGS) entry which is preliminary data.</text>
</comment>
<dbReference type="Gene3D" id="3.90.700.10">
    <property type="entry name" value="Succinate dehydrogenase/fumarate reductase flavoprotein, catalytic domain"/>
    <property type="match status" value="1"/>
</dbReference>
<feature type="transmembrane region" description="Helical" evidence="18">
    <location>
        <begin position="967"/>
        <end position="984"/>
    </location>
</feature>
<evidence type="ECO:0000313" key="20">
    <source>
        <dbReference type="EMBL" id="GMF14270.1"/>
    </source>
</evidence>
<keyword evidence="11" id="KW-0256">Endoplasmic reticulum</keyword>
<keyword evidence="12" id="KW-0274">FAD</keyword>
<keyword evidence="10 18" id="KW-0812">Transmembrane</keyword>
<dbReference type="EC" id="1.4.3.16" evidence="5"/>
<dbReference type="InterPro" id="IPR027477">
    <property type="entry name" value="Succ_DH/fumarate_Rdtase_cat_sf"/>
</dbReference>
<keyword evidence="9" id="KW-0808">Transferase</keyword>
<comment type="cofactor">
    <cofactor evidence="1">
        <name>FAD</name>
        <dbReference type="ChEBI" id="CHEBI:57692"/>
    </cofactor>
</comment>
<evidence type="ECO:0000313" key="21">
    <source>
        <dbReference type="Proteomes" id="UP001165083"/>
    </source>
</evidence>
<dbReference type="Pfam" id="PF03901">
    <property type="entry name" value="Glyco_transf_22"/>
    <property type="match status" value="1"/>
</dbReference>
<evidence type="ECO:0000256" key="14">
    <source>
        <dbReference type="ARBA" id="ARBA00023002"/>
    </source>
</evidence>
<evidence type="ECO:0000256" key="16">
    <source>
        <dbReference type="ARBA" id="ARBA00050942"/>
    </source>
</evidence>
<dbReference type="FunFam" id="3.90.700.10:FF:000002">
    <property type="entry name" value="L-aspartate oxidase"/>
    <property type="match status" value="1"/>
</dbReference>
<keyword evidence="13 18" id="KW-1133">Transmembrane helix</keyword>
<evidence type="ECO:0000256" key="12">
    <source>
        <dbReference type="ARBA" id="ARBA00022827"/>
    </source>
</evidence>
<dbReference type="PANTHER" id="PTHR42716">
    <property type="entry name" value="L-ASPARTATE OXIDASE"/>
    <property type="match status" value="1"/>
</dbReference>
<evidence type="ECO:0000256" key="9">
    <source>
        <dbReference type="ARBA" id="ARBA00022679"/>
    </source>
</evidence>
<evidence type="ECO:0000256" key="4">
    <source>
        <dbReference type="ARBA" id="ARBA00008562"/>
    </source>
</evidence>
<dbReference type="Proteomes" id="UP001165083">
    <property type="component" value="Unassembled WGS sequence"/>
</dbReference>
<feature type="compositionally biased region" description="Basic and acidic residues" evidence="17">
    <location>
        <begin position="882"/>
        <end position="894"/>
    </location>
</feature>
<name>A0A9W6TJC4_9STRA</name>
<comment type="similarity">
    <text evidence="4">Belongs to the FAD-dependent oxidoreductase 2 family. NadB subfamily.</text>
</comment>
<reference evidence="20" key="1">
    <citation type="submission" date="2023-04" db="EMBL/GenBank/DDBJ databases">
        <title>Phytophthora lilii NBRC 32176.</title>
        <authorList>
            <person name="Ichikawa N."/>
            <person name="Sato H."/>
            <person name="Tonouchi N."/>
        </authorList>
    </citation>
    <scope>NUCLEOTIDE SEQUENCE</scope>
    <source>
        <strain evidence="20">NBRC 32176</strain>
    </source>
</reference>
<keyword evidence="21" id="KW-1185">Reference proteome</keyword>
<evidence type="ECO:0000256" key="13">
    <source>
        <dbReference type="ARBA" id="ARBA00022989"/>
    </source>
</evidence>
<evidence type="ECO:0000256" key="1">
    <source>
        <dbReference type="ARBA" id="ARBA00001974"/>
    </source>
</evidence>
<dbReference type="Gene3D" id="3.50.50.60">
    <property type="entry name" value="FAD/NAD(P)-binding domain"/>
    <property type="match status" value="1"/>
</dbReference>
<evidence type="ECO:0000256" key="11">
    <source>
        <dbReference type="ARBA" id="ARBA00022824"/>
    </source>
</evidence>
<dbReference type="InterPro" id="IPR005599">
    <property type="entry name" value="GPI_mannosylTrfase"/>
</dbReference>
<dbReference type="GO" id="GO:0009435">
    <property type="term" value="P:NAD+ biosynthetic process"/>
    <property type="evidence" value="ECO:0007669"/>
    <property type="project" value="InterPro"/>
</dbReference>
<dbReference type="GO" id="GO:0005789">
    <property type="term" value="C:endoplasmic reticulum membrane"/>
    <property type="evidence" value="ECO:0007669"/>
    <property type="project" value="UniProtKB-SubCell"/>
</dbReference>
<sequence length="1201" mass="129647">MQCRAPAPSVHLPFRPSNAALDVREELVDFQQKVPRVLRQPLGASTPVTPYKTANTSTMTQLELLAHSTLTPAPFSAPESCAKANTAIPRRHLNGSTLLRRASSATATYDTIECKALILGCGVAGNAAALRLANQGIKVTMLAAAEDPNNCATYYAQGGIIYKSEDDTPALLSSDVHRAGAGVCDDVAVQKLAVEGPGRVEEMLLEVAKVPFTRKDDGELALTLEASHNRARILYKADHTGRAISTSMVQAVRDHPNIVLLTGRSAFELVTNDAGECVGALTVSTKGKVEHYRAPFTLLATGGVGDVYKNTSNPEGARGEGIALAARAGAKLKNMQYVQFHPTTLYIPDERRFLLTEALRGEGAILRNKSGRAFAKDYHPDGELAPRDVVARLILAEMEKQDEPCMYLDISHEDADWIKNRFPTIYKHCLDRGIDMTKQPMPVVPAAHYHCGGVAVDLQGRTTVPGLYAAGEVSCTGLHGANRLASTSLLEGLVWGCSSADAFLKTRKSFDADNSKEDDPFANLNGFRDPYPNEIEEVMLATQRIMWESVGPIRTAAGMDSAVDKLSLLEVKADKLHQECRVTRETAGLRNAVRAAKEIALAALNSPLSVGTHYIVQDSSNTNFFQLESISSFLNHAETPDLNFKICRARSTAPDAVQIPTCTDAAPRAQVGGAGVRADAGRAPGRAPAVAAVARDGAVAAGAAARRVGAAEPHRRLRRDVQLLGAAALPALPLRLPDVGVLAALRAALLRVSAAALRGGARHGPGRESGAAGGREAAAVLRTARGAGAALRLRRGAVLPLHQSPLRPPHGALPAAAAAAQRRRLPRQHRLSAQHLLHGAGHAVRQRLDGRESLLGSVLGRRGCALRLALCRSALHPLRRRDDLHARTHQEHPGRSSYRSGSAGGGAAGQLPLLPALGAAGLEHFGLQCAEQRDGLDALLAYLSPMYMWVAIMFTQAHKEERFLSPVYPLFCLAAAITLSAVVYRIERFFSHAPGVGYGLTKLLVVGTLGVYSLLSVSRVVSNVVNFSAPLRLYQHLYANVLPNPETGMLLHTPDAAAPSVNLCLLKEWYRFPTSFFIPSNNTKVQFVKSSFSGLLPKPFEEHENATSIIPSAMNDQNREEPSRYVDIETCDYVVDLNLPGQKETKFWEEPATWELIYSAPFLDAERSKSPYRSFYVPTLTPQFVKYADYAIYKRKKTAAN</sequence>
<dbReference type="InterPro" id="IPR005288">
    <property type="entry name" value="NadB"/>
</dbReference>
<feature type="domain" description="FAD-dependent oxidoreductase 2 FAD-binding" evidence="19">
    <location>
        <begin position="116"/>
        <end position="489"/>
    </location>
</feature>
<evidence type="ECO:0000256" key="3">
    <source>
        <dbReference type="ARBA" id="ARBA00004950"/>
    </source>
</evidence>
<dbReference type="InterPro" id="IPR003953">
    <property type="entry name" value="FAD-dep_OxRdtase_2_FAD-bd"/>
</dbReference>
<dbReference type="SUPFAM" id="SSF56425">
    <property type="entry name" value="Succinate dehydrogenase/fumarate reductase flavoprotein, catalytic domain"/>
    <property type="match status" value="1"/>
</dbReference>
<evidence type="ECO:0000256" key="18">
    <source>
        <dbReference type="SAM" id="Phobius"/>
    </source>
</evidence>
<keyword evidence="14" id="KW-0560">Oxidoreductase</keyword>
<evidence type="ECO:0000256" key="7">
    <source>
        <dbReference type="ARBA" id="ARBA00022642"/>
    </source>
</evidence>
<comment type="subcellular location">
    <subcellularLocation>
        <location evidence="2">Endoplasmic reticulum membrane</location>
        <topology evidence="2">Multi-pass membrane protein</topology>
    </subcellularLocation>
</comment>
<comment type="catalytic activity">
    <reaction evidence="16">
        <text>L-aspartate + O2 = iminosuccinate + H2O2</text>
        <dbReference type="Rhea" id="RHEA:25876"/>
        <dbReference type="ChEBI" id="CHEBI:15379"/>
        <dbReference type="ChEBI" id="CHEBI:16240"/>
        <dbReference type="ChEBI" id="CHEBI:29991"/>
        <dbReference type="ChEBI" id="CHEBI:77875"/>
        <dbReference type="EC" id="1.4.3.16"/>
    </reaction>
</comment>
<dbReference type="NCBIfam" id="TIGR00551">
    <property type="entry name" value="nadB"/>
    <property type="match status" value="1"/>
</dbReference>
<dbReference type="AlphaFoldDB" id="A0A9W6TJC4"/>
<feature type="region of interest" description="Disordered" evidence="17">
    <location>
        <begin position="882"/>
        <end position="906"/>
    </location>
</feature>
<feature type="transmembrane region" description="Helical" evidence="18">
    <location>
        <begin position="996"/>
        <end position="1015"/>
    </location>
</feature>
<evidence type="ECO:0000256" key="15">
    <source>
        <dbReference type="ARBA" id="ARBA00023136"/>
    </source>
</evidence>
<dbReference type="OrthoDB" id="71672at2759"/>
<dbReference type="Gene3D" id="1.20.58.100">
    <property type="entry name" value="Fumarate reductase/succinate dehydrogenase flavoprotein-like, C-terminal domain"/>
    <property type="match status" value="1"/>
</dbReference>
<dbReference type="InterPro" id="IPR036188">
    <property type="entry name" value="FAD/NAD-bd_sf"/>
</dbReference>
<dbReference type="SUPFAM" id="SSF51905">
    <property type="entry name" value="FAD/NAD(P)-binding domain"/>
    <property type="match status" value="1"/>
</dbReference>
<keyword evidence="7" id="KW-0662">Pyridine nucleotide biosynthesis</keyword>
<dbReference type="InterPro" id="IPR037099">
    <property type="entry name" value="Fum_R/Succ_DH_flav-like_C_sf"/>
</dbReference>
<keyword evidence="6" id="KW-0285">Flavoprotein</keyword>
<evidence type="ECO:0000256" key="10">
    <source>
        <dbReference type="ARBA" id="ARBA00022692"/>
    </source>
</evidence>
<evidence type="ECO:0000256" key="5">
    <source>
        <dbReference type="ARBA" id="ARBA00012173"/>
    </source>
</evidence>
<proteinExistence type="inferred from homology"/>
<dbReference type="Pfam" id="PF00890">
    <property type="entry name" value="FAD_binding_2"/>
    <property type="match status" value="1"/>
</dbReference>
<dbReference type="SUPFAM" id="SSF46977">
    <property type="entry name" value="Succinate dehydrogenase/fumarate reductase flavoprotein C-terminal domain"/>
    <property type="match status" value="1"/>
</dbReference>
<dbReference type="GO" id="GO:0016757">
    <property type="term" value="F:glycosyltransferase activity"/>
    <property type="evidence" value="ECO:0007669"/>
    <property type="project" value="UniProtKB-KW"/>
</dbReference>
<keyword evidence="15 18" id="KW-0472">Membrane</keyword>
<accession>A0A9W6TJC4</accession>
<comment type="pathway">
    <text evidence="3">Cofactor biosynthesis; NAD(+) biosynthesis; iminoaspartate from L-aspartate (oxidase route): step 1/1.</text>
</comment>
<evidence type="ECO:0000256" key="8">
    <source>
        <dbReference type="ARBA" id="ARBA00022676"/>
    </source>
</evidence>
<protein>
    <recommendedName>
        <fullName evidence="5">L-aspartate oxidase</fullName>
        <ecNumber evidence="5">1.4.3.16</ecNumber>
    </recommendedName>
</protein>